<feature type="non-terminal residue" evidence="2">
    <location>
        <position position="1"/>
    </location>
</feature>
<name>A0A2G9C2D7_9BURK</name>
<feature type="compositionally biased region" description="Low complexity" evidence="1">
    <location>
        <begin position="255"/>
        <end position="273"/>
    </location>
</feature>
<keyword evidence="3" id="KW-1185">Reference proteome</keyword>
<dbReference type="EMBL" id="PEOG01000124">
    <property type="protein sequence ID" value="PIM50545.1"/>
    <property type="molecule type" value="Genomic_DNA"/>
</dbReference>
<proteinExistence type="predicted"/>
<accession>A0A2G9C2D7</accession>
<organism evidence="2 3">
    <name type="scientific">Roseateles chitinivorans</name>
    <dbReference type="NCBI Taxonomy" id="2917965"/>
    <lineage>
        <taxon>Bacteria</taxon>
        <taxon>Pseudomonadati</taxon>
        <taxon>Pseudomonadota</taxon>
        <taxon>Betaproteobacteria</taxon>
        <taxon>Burkholderiales</taxon>
        <taxon>Sphaerotilaceae</taxon>
        <taxon>Roseateles</taxon>
    </lineage>
</organism>
<reference evidence="2 3" key="1">
    <citation type="submission" date="2017-11" db="EMBL/GenBank/DDBJ databases">
        <title>Draft genome sequence of Mitsuaria sp. HWN-4.</title>
        <authorList>
            <person name="Gundlapally S.R."/>
        </authorList>
    </citation>
    <scope>NUCLEOTIDE SEQUENCE [LARGE SCALE GENOMIC DNA]</scope>
    <source>
        <strain evidence="2 3">HWN-4</strain>
    </source>
</reference>
<dbReference type="Pfam" id="PF19268">
    <property type="entry name" value="CIS_TMP"/>
    <property type="match status" value="1"/>
</dbReference>
<gene>
    <name evidence="2" type="ORF">CS062_24415</name>
</gene>
<comment type="caution">
    <text evidence="2">The sequence shown here is derived from an EMBL/GenBank/DDBJ whole genome shotgun (WGS) entry which is preliminary data.</text>
</comment>
<dbReference type="RefSeq" id="WP_259373122.1">
    <property type="nucleotide sequence ID" value="NZ_PEOG01000124.1"/>
</dbReference>
<dbReference type="AlphaFoldDB" id="A0A2G9C2D7"/>
<feature type="region of interest" description="Disordered" evidence="1">
    <location>
        <begin position="254"/>
        <end position="280"/>
    </location>
</feature>
<protein>
    <submittedName>
        <fullName evidence="2">Uncharacterized protein</fullName>
    </submittedName>
</protein>
<evidence type="ECO:0000313" key="2">
    <source>
        <dbReference type="EMBL" id="PIM50545.1"/>
    </source>
</evidence>
<dbReference type="InterPro" id="IPR045538">
    <property type="entry name" value="CIS_TMP"/>
</dbReference>
<dbReference type="Proteomes" id="UP000231501">
    <property type="component" value="Unassembled WGS sequence"/>
</dbReference>
<evidence type="ECO:0000256" key="1">
    <source>
        <dbReference type="SAM" id="MobiDB-lite"/>
    </source>
</evidence>
<sequence>AAARLLAIVAQARRDGRSPRTCAALWESVLGQAMDHGVAPRPAALMLLRAQLLAALDTDGSFTTSGDPLQGIAHAWTSLLREDRDWLRATLQRAAETVTLRERLAQALPEALLPRLLGLWMAESQVRAVADWIATVAAGDAAATALATSPSTSASASTSALASAARMATAPMVEARRRRLWQATLGYASQPSAPFDAIRYEARVREDLMRHTAPGAEPPARWYDRVVRQATAVLAAALGALRLPWRKAAAKEAAPEAVPASTHAPNAPNGPNAMAREAPPAESPSEVIAIDNAGLVLLSPYLPRLFSMLDLADDQAFIGPEAAARAALLLQALATGEAAAPEPALVLNKLLCGLPLDAPLPREITPTEAERTAIDGLLGAVIQHWRILGSTSPAGLRDTFLRRAGRLERRGDVWQLAVEPGPFDMLIDQLPWGYATLRHPWMERVIHVDWR</sequence>
<evidence type="ECO:0000313" key="3">
    <source>
        <dbReference type="Proteomes" id="UP000231501"/>
    </source>
</evidence>